<dbReference type="EMBL" id="CAJVPW010020431">
    <property type="protein sequence ID" value="CAG8689059.1"/>
    <property type="molecule type" value="Genomic_DNA"/>
</dbReference>
<evidence type="ECO:0000313" key="2">
    <source>
        <dbReference type="Proteomes" id="UP000789366"/>
    </source>
</evidence>
<comment type="caution">
    <text evidence="1">The sequence shown here is derived from an EMBL/GenBank/DDBJ whole genome shotgun (WGS) entry which is preliminary data.</text>
</comment>
<dbReference type="Proteomes" id="UP000789366">
    <property type="component" value="Unassembled WGS sequence"/>
</dbReference>
<gene>
    <name evidence="1" type="ORF">SPELUC_LOCUS10649</name>
</gene>
<reference evidence="1" key="1">
    <citation type="submission" date="2021-06" db="EMBL/GenBank/DDBJ databases">
        <authorList>
            <person name="Kallberg Y."/>
            <person name="Tangrot J."/>
            <person name="Rosling A."/>
        </authorList>
    </citation>
    <scope>NUCLEOTIDE SEQUENCE</scope>
    <source>
        <strain evidence="1">28 12/20/2015</strain>
    </source>
</reference>
<sequence>GLEERKQKIVTDEKERIYKIGRATIKEIRGGTEEQPEGLGTQAVKLLFELVPEFSENHPRTGQGIFKDVYEIDIKSCYANIMRDYPLPCGKSEQIPFLPDYDGEIKESAKELKKTDEKRGKILANALYGYLGKSSFGGYHYHPFMGELPAKFLKEAEKYQKYKIIHYQQVGFFGDDNVFVYDNRELKSFANNPSERKKLMEEFLKQFRKRDKNKQKQPAEYQLINSLPQIKRDNPFLKETHSSNLQETTKRPIHRYNSFVYSQPIEKVGCGYKIDNSPISKRTENRKLKLTLGQQNHHNIYLEINLRMERNFEGKAKTLAIERKNGRYYALFSCEEVKQKLLPKTNIKVGLDLGIRNLIITSDSKKIQNPKFYKKSEKLVKEAQKKLSKKVKEANKIVKAYDSIAVENLNVKSMLEKKLGDNKKSLRRSLASVKFGILLKVISDKVEETGRRLVLVDPKNTTQTCSSCGELANPKLTLRDKMFEC</sequence>
<evidence type="ECO:0000313" key="1">
    <source>
        <dbReference type="EMBL" id="CAG8689059.1"/>
    </source>
</evidence>
<proteinExistence type="predicted"/>
<name>A0ACA9P4B3_9GLOM</name>
<protein>
    <submittedName>
        <fullName evidence="1">6974_t:CDS:1</fullName>
    </submittedName>
</protein>
<keyword evidence="2" id="KW-1185">Reference proteome</keyword>
<feature type="non-terminal residue" evidence="1">
    <location>
        <position position="1"/>
    </location>
</feature>
<organism evidence="1 2">
    <name type="scientific">Cetraspora pellucida</name>
    <dbReference type="NCBI Taxonomy" id="1433469"/>
    <lineage>
        <taxon>Eukaryota</taxon>
        <taxon>Fungi</taxon>
        <taxon>Fungi incertae sedis</taxon>
        <taxon>Mucoromycota</taxon>
        <taxon>Glomeromycotina</taxon>
        <taxon>Glomeromycetes</taxon>
        <taxon>Diversisporales</taxon>
        <taxon>Gigasporaceae</taxon>
        <taxon>Cetraspora</taxon>
    </lineage>
</organism>
<accession>A0ACA9P4B3</accession>